<keyword evidence="2" id="KW-1185">Reference proteome</keyword>
<name>A0A0D2M2U5_HYPSF</name>
<accession>A0A0D2M2U5</accession>
<proteinExistence type="predicted"/>
<protein>
    <submittedName>
        <fullName evidence="1">Uncharacterized protein</fullName>
    </submittedName>
</protein>
<organism evidence="1 2">
    <name type="scientific">Hypholoma sublateritium (strain FD-334 SS-4)</name>
    <dbReference type="NCBI Taxonomy" id="945553"/>
    <lineage>
        <taxon>Eukaryota</taxon>
        <taxon>Fungi</taxon>
        <taxon>Dikarya</taxon>
        <taxon>Basidiomycota</taxon>
        <taxon>Agaricomycotina</taxon>
        <taxon>Agaricomycetes</taxon>
        <taxon>Agaricomycetidae</taxon>
        <taxon>Agaricales</taxon>
        <taxon>Agaricineae</taxon>
        <taxon>Strophariaceae</taxon>
        <taxon>Hypholoma</taxon>
    </lineage>
</organism>
<evidence type="ECO:0000313" key="1">
    <source>
        <dbReference type="EMBL" id="KJA17503.1"/>
    </source>
</evidence>
<dbReference type="AlphaFoldDB" id="A0A0D2M2U5"/>
<evidence type="ECO:0000313" key="2">
    <source>
        <dbReference type="Proteomes" id="UP000054270"/>
    </source>
</evidence>
<gene>
    <name evidence="1" type="ORF">HYPSUDRAFT_46274</name>
</gene>
<dbReference type="Proteomes" id="UP000054270">
    <property type="component" value="Unassembled WGS sequence"/>
</dbReference>
<sequence length="130" mass="14310">MHITNSLHGDTEDDDVVPTPLSPSGTLFYAEDCLMYVDVSAALNYSESHTIAASPVRAPRMRSDNVELPALRDSSGCRETDRLGVLNARHDMYVHAPHPRSTSHHHRRPLASYGAKANATSMPCPHPPKR</sequence>
<reference evidence="2" key="1">
    <citation type="submission" date="2014-04" db="EMBL/GenBank/DDBJ databases">
        <title>Evolutionary Origins and Diversification of the Mycorrhizal Mutualists.</title>
        <authorList>
            <consortium name="DOE Joint Genome Institute"/>
            <consortium name="Mycorrhizal Genomics Consortium"/>
            <person name="Kohler A."/>
            <person name="Kuo A."/>
            <person name="Nagy L.G."/>
            <person name="Floudas D."/>
            <person name="Copeland A."/>
            <person name="Barry K.W."/>
            <person name="Cichocki N."/>
            <person name="Veneault-Fourrey C."/>
            <person name="LaButti K."/>
            <person name="Lindquist E.A."/>
            <person name="Lipzen A."/>
            <person name="Lundell T."/>
            <person name="Morin E."/>
            <person name="Murat C."/>
            <person name="Riley R."/>
            <person name="Ohm R."/>
            <person name="Sun H."/>
            <person name="Tunlid A."/>
            <person name="Henrissat B."/>
            <person name="Grigoriev I.V."/>
            <person name="Hibbett D.S."/>
            <person name="Martin F."/>
        </authorList>
    </citation>
    <scope>NUCLEOTIDE SEQUENCE [LARGE SCALE GENOMIC DNA]</scope>
    <source>
        <strain evidence="2">FD-334 SS-4</strain>
    </source>
</reference>
<dbReference type="EMBL" id="KN817602">
    <property type="protein sequence ID" value="KJA17503.1"/>
    <property type="molecule type" value="Genomic_DNA"/>
</dbReference>